<dbReference type="PROSITE" id="PS50043">
    <property type="entry name" value="HTH_LUXR_2"/>
    <property type="match status" value="1"/>
</dbReference>
<evidence type="ECO:0000256" key="1">
    <source>
        <dbReference type="ARBA" id="ARBA00022553"/>
    </source>
</evidence>
<dbReference type="PROSITE" id="PS50110">
    <property type="entry name" value="RESPONSE_REGULATORY"/>
    <property type="match status" value="1"/>
</dbReference>
<dbReference type="CDD" id="cd06170">
    <property type="entry name" value="LuxR_C_like"/>
    <property type="match status" value="1"/>
</dbReference>
<feature type="domain" description="Response regulatory" evidence="5">
    <location>
        <begin position="3"/>
        <end position="119"/>
    </location>
</feature>
<dbReference type="InterPro" id="IPR001789">
    <property type="entry name" value="Sig_transdc_resp-reg_receiver"/>
</dbReference>
<evidence type="ECO:0000259" key="4">
    <source>
        <dbReference type="PROSITE" id="PS50043"/>
    </source>
</evidence>
<dbReference type="Proteomes" id="UP001597112">
    <property type="component" value="Unassembled WGS sequence"/>
</dbReference>
<evidence type="ECO:0000313" key="6">
    <source>
        <dbReference type="EMBL" id="MFD0998372.1"/>
    </source>
</evidence>
<evidence type="ECO:0000313" key="7">
    <source>
        <dbReference type="Proteomes" id="UP001597112"/>
    </source>
</evidence>
<dbReference type="SUPFAM" id="SSF46894">
    <property type="entry name" value="C-terminal effector domain of the bipartite response regulators"/>
    <property type="match status" value="1"/>
</dbReference>
<dbReference type="RefSeq" id="WP_377574961.1">
    <property type="nucleotide sequence ID" value="NZ_JBHTKA010000001.1"/>
</dbReference>
<dbReference type="SMART" id="SM00448">
    <property type="entry name" value="REC"/>
    <property type="match status" value="1"/>
</dbReference>
<dbReference type="InterPro" id="IPR011006">
    <property type="entry name" value="CheY-like_superfamily"/>
</dbReference>
<gene>
    <name evidence="6" type="ORF">ACFQ21_03600</name>
</gene>
<dbReference type="InterPro" id="IPR051015">
    <property type="entry name" value="EvgA-like"/>
</dbReference>
<dbReference type="PANTHER" id="PTHR45566:SF2">
    <property type="entry name" value="NARL SUBFAMILY"/>
    <property type="match status" value="1"/>
</dbReference>
<accession>A0ABW3JWL9</accession>
<keyword evidence="2" id="KW-0238">DNA-binding</keyword>
<keyword evidence="7" id="KW-1185">Reference proteome</keyword>
<feature type="modified residue" description="4-aspartylphosphate" evidence="3">
    <location>
        <position position="54"/>
    </location>
</feature>
<evidence type="ECO:0000256" key="3">
    <source>
        <dbReference type="PROSITE-ProRule" id="PRU00169"/>
    </source>
</evidence>
<dbReference type="PANTHER" id="PTHR45566">
    <property type="entry name" value="HTH-TYPE TRANSCRIPTIONAL REGULATOR YHJB-RELATED"/>
    <property type="match status" value="1"/>
</dbReference>
<reference evidence="7" key="1">
    <citation type="journal article" date="2019" name="Int. J. Syst. Evol. Microbiol.">
        <title>The Global Catalogue of Microorganisms (GCM) 10K type strain sequencing project: providing services to taxonomists for standard genome sequencing and annotation.</title>
        <authorList>
            <consortium name="The Broad Institute Genomics Platform"/>
            <consortium name="The Broad Institute Genome Sequencing Center for Infectious Disease"/>
            <person name="Wu L."/>
            <person name="Ma J."/>
        </authorList>
    </citation>
    <scope>NUCLEOTIDE SEQUENCE [LARGE SCALE GENOMIC DNA]</scope>
    <source>
        <strain evidence="7">CCUG 58938</strain>
    </source>
</reference>
<dbReference type="EMBL" id="JBHTKA010000001">
    <property type="protein sequence ID" value="MFD0998372.1"/>
    <property type="molecule type" value="Genomic_DNA"/>
</dbReference>
<dbReference type="Pfam" id="PF00072">
    <property type="entry name" value="Response_reg"/>
    <property type="match status" value="1"/>
</dbReference>
<dbReference type="SUPFAM" id="SSF52172">
    <property type="entry name" value="CheY-like"/>
    <property type="match status" value="1"/>
</dbReference>
<keyword evidence="1 3" id="KW-0597">Phosphoprotein</keyword>
<dbReference type="Gene3D" id="3.40.50.2300">
    <property type="match status" value="1"/>
</dbReference>
<dbReference type="CDD" id="cd17535">
    <property type="entry name" value="REC_NarL-like"/>
    <property type="match status" value="1"/>
</dbReference>
<dbReference type="InterPro" id="IPR000792">
    <property type="entry name" value="Tscrpt_reg_LuxR_C"/>
</dbReference>
<feature type="domain" description="HTH luxR-type" evidence="4">
    <location>
        <begin position="141"/>
        <end position="206"/>
    </location>
</feature>
<dbReference type="Pfam" id="PF00196">
    <property type="entry name" value="GerE"/>
    <property type="match status" value="1"/>
</dbReference>
<dbReference type="PROSITE" id="PS00622">
    <property type="entry name" value="HTH_LUXR_1"/>
    <property type="match status" value="1"/>
</dbReference>
<proteinExistence type="predicted"/>
<name>A0ABW3JWL9_9BACT</name>
<dbReference type="InterPro" id="IPR016032">
    <property type="entry name" value="Sig_transdc_resp-reg_C-effctor"/>
</dbReference>
<comment type="caution">
    <text evidence="6">The sequence shown here is derived from an EMBL/GenBank/DDBJ whole genome shotgun (WGS) entry which is preliminary data.</text>
</comment>
<evidence type="ECO:0000259" key="5">
    <source>
        <dbReference type="PROSITE" id="PS50110"/>
    </source>
</evidence>
<protein>
    <submittedName>
        <fullName evidence="6">Response regulator</fullName>
    </submittedName>
</protein>
<evidence type="ECO:0000256" key="2">
    <source>
        <dbReference type="ARBA" id="ARBA00023125"/>
    </source>
</evidence>
<dbReference type="PRINTS" id="PR00038">
    <property type="entry name" value="HTHLUXR"/>
</dbReference>
<dbReference type="SMART" id="SM00421">
    <property type="entry name" value="HTH_LUXR"/>
    <property type="match status" value="1"/>
</dbReference>
<sequence length="209" mass="23692">MVKLIVIDDHALFRIGLVSILKKDPRFNVVGEYNSFTAVKPHVQDLNAHLVLIDISLDKESGLDVAKYFKEKKPGIKVVILSSHKEEFYIVNAMEAGIDGYIHKDVESEELILGLHKVLQGEKFYSLEISNLLVSSLYKKSYRGLPFLTSKEKEVVKYLIEGCSSKEIAARMEVSPRTIETHRANVLGKFDLKNTTELVAKIAEQKIRF</sequence>
<organism evidence="6 7">
    <name type="scientific">Ohtaekwangia kribbensis</name>
    <dbReference type="NCBI Taxonomy" id="688913"/>
    <lineage>
        <taxon>Bacteria</taxon>
        <taxon>Pseudomonadati</taxon>
        <taxon>Bacteroidota</taxon>
        <taxon>Cytophagia</taxon>
        <taxon>Cytophagales</taxon>
        <taxon>Fulvivirgaceae</taxon>
        <taxon>Ohtaekwangia</taxon>
    </lineage>
</organism>
<dbReference type="InterPro" id="IPR058245">
    <property type="entry name" value="NreC/VraR/RcsB-like_REC"/>
</dbReference>